<proteinExistence type="predicted"/>
<dbReference type="Proteomes" id="UP001162131">
    <property type="component" value="Unassembled WGS sequence"/>
</dbReference>
<dbReference type="AlphaFoldDB" id="A0AAU9IQL3"/>
<accession>A0AAU9IQL3</accession>
<keyword evidence="2" id="KW-1185">Reference proteome</keyword>
<comment type="caution">
    <text evidence="1">The sequence shown here is derived from an EMBL/GenBank/DDBJ whole genome shotgun (WGS) entry which is preliminary data.</text>
</comment>
<evidence type="ECO:0000313" key="1">
    <source>
        <dbReference type="EMBL" id="CAG9315458.1"/>
    </source>
</evidence>
<reference evidence="1" key="1">
    <citation type="submission" date="2021-09" db="EMBL/GenBank/DDBJ databases">
        <authorList>
            <consortium name="AG Swart"/>
            <person name="Singh M."/>
            <person name="Singh A."/>
            <person name="Seah K."/>
            <person name="Emmerich C."/>
        </authorList>
    </citation>
    <scope>NUCLEOTIDE SEQUENCE</scope>
    <source>
        <strain evidence="1">ATCC30299</strain>
    </source>
</reference>
<name>A0AAU9IQL3_9CILI</name>
<evidence type="ECO:0000313" key="2">
    <source>
        <dbReference type="Proteomes" id="UP001162131"/>
    </source>
</evidence>
<gene>
    <name evidence="1" type="ORF">BSTOLATCC_MIC13228</name>
</gene>
<dbReference type="EMBL" id="CAJZBQ010000013">
    <property type="protein sequence ID" value="CAG9315458.1"/>
    <property type="molecule type" value="Genomic_DNA"/>
</dbReference>
<protein>
    <recommendedName>
        <fullName evidence="3">Dickkopf N-terminal cysteine-rich domain-containing protein</fullName>
    </recommendedName>
</protein>
<sequence length="362" mass="40711">MIAIILLLNIVASEDPAACPKYKCKTKDIKFPDASVCMLYNSNDTTYYVSSCDHGYYCAALLEEKSASCTKPLPPSPNTKLPGESCFYAEDCYLNSTCISGYCKGVQESNYCYSHEDCDVGLRCNENKCKTQIPAESKGCIDDSDCVNNAGCDIQDLTDPSVNICKNYFTIENYQSVNLNCTTDGQINYMCDSGFCIQQTENSIPQCYPAPKSSKKIPTLCASHNDCISKTDGELNLNFTSECLCGLNQKGNRYCDVFPGDSPYVNYAKIIQSWVKSKAILKCNTYARFSVNCMETWWDKKKMDELIYYDYYVDVYSLIHEAEDCVVEAYFSSYWEAKKAYDKESLASVLGVTAWMLYAIDF</sequence>
<organism evidence="1 2">
    <name type="scientific">Blepharisma stoltei</name>
    <dbReference type="NCBI Taxonomy" id="1481888"/>
    <lineage>
        <taxon>Eukaryota</taxon>
        <taxon>Sar</taxon>
        <taxon>Alveolata</taxon>
        <taxon>Ciliophora</taxon>
        <taxon>Postciliodesmatophora</taxon>
        <taxon>Heterotrichea</taxon>
        <taxon>Heterotrichida</taxon>
        <taxon>Blepharismidae</taxon>
        <taxon>Blepharisma</taxon>
    </lineage>
</organism>
<evidence type="ECO:0008006" key="3">
    <source>
        <dbReference type="Google" id="ProtNLM"/>
    </source>
</evidence>